<accession>W2X769</accession>
<dbReference type="AlphaFoldDB" id="W2X769"/>
<name>W2X769_PHYNI</name>
<comment type="caution">
    <text evidence="1">The sequence shown here is derived from an EMBL/GenBank/DDBJ whole genome shotgun (WGS) entry which is preliminary data.</text>
</comment>
<dbReference type="EMBL" id="ANIX01001626">
    <property type="protein sequence ID" value="ETP17764.1"/>
    <property type="molecule type" value="Genomic_DNA"/>
</dbReference>
<evidence type="ECO:0000313" key="1">
    <source>
        <dbReference type="EMBL" id="ETP17764.1"/>
    </source>
</evidence>
<gene>
    <name evidence="1" type="ORF">F441_07890</name>
</gene>
<organism evidence="1 2">
    <name type="scientific">Phytophthora nicotianae CJ01A1</name>
    <dbReference type="NCBI Taxonomy" id="1317063"/>
    <lineage>
        <taxon>Eukaryota</taxon>
        <taxon>Sar</taxon>
        <taxon>Stramenopiles</taxon>
        <taxon>Oomycota</taxon>
        <taxon>Peronosporomycetes</taxon>
        <taxon>Peronosporales</taxon>
        <taxon>Peronosporaceae</taxon>
        <taxon>Phytophthora</taxon>
    </lineage>
</organism>
<protein>
    <submittedName>
        <fullName evidence="1">Uncharacterized protein</fullName>
    </submittedName>
</protein>
<evidence type="ECO:0000313" key="2">
    <source>
        <dbReference type="Proteomes" id="UP000018958"/>
    </source>
</evidence>
<proteinExistence type="predicted"/>
<dbReference type="Proteomes" id="UP000018958">
    <property type="component" value="Unassembled WGS sequence"/>
</dbReference>
<sequence length="182" mass="19874">MVAAGAGIEANTSPMWHRAVLTLAVEQLRHDFIVIMELQQDIKAVILFAIWFSMLTRIVTLRFELRAVSLVLWFSCLAVSRGLDCGKGGPKPTPDQPFLHQQCPVEPVIELNRFAGPPESCASVTDLRLADMLVVVLGHSESRSQDSGASVRVDIRVAGALVRDTFAVDHDETTLSVASLSH</sequence>
<reference evidence="1 2" key="1">
    <citation type="submission" date="2013-11" db="EMBL/GenBank/DDBJ databases">
        <title>The Genome Sequence of Phytophthora parasitica CJ01A1.</title>
        <authorList>
            <consortium name="The Broad Institute Genomics Platform"/>
            <person name="Russ C."/>
            <person name="Tyler B."/>
            <person name="Panabieres F."/>
            <person name="Shan W."/>
            <person name="Tripathy S."/>
            <person name="Grunwald N."/>
            <person name="Machado M."/>
            <person name="Johnson C.S."/>
            <person name="Walker B."/>
            <person name="Young S.K."/>
            <person name="Zeng Q."/>
            <person name="Gargeya S."/>
            <person name="Fitzgerald M."/>
            <person name="Haas B."/>
            <person name="Abouelleil A."/>
            <person name="Allen A.W."/>
            <person name="Alvarado L."/>
            <person name="Arachchi H.M."/>
            <person name="Berlin A.M."/>
            <person name="Chapman S.B."/>
            <person name="Gainer-Dewar J."/>
            <person name="Goldberg J."/>
            <person name="Griggs A."/>
            <person name="Gujja S."/>
            <person name="Hansen M."/>
            <person name="Howarth C."/>
            <person name="Imamovic A."/>
            <person name="Ireland A."/>
            <person name="Larimer J."/>
            <person name="McCowan C."/>
            <person name="Murphy C."/>
            <person name="Pearson M."/>
            <person name="Poon T.W."/>
            <person name="Priest M."/>
            <person name="Roberts A."/>
            <person name="Saif S."/>
            <person name="Shea T."/>
            <person name="Sisk P."/>
            <person name="Sykes S."/>
            <person name="Wortman J."/>
            <person name="Nusbaum C."/>
            <person name="Birren B."/>
        </authorList>
    </citation>
    <scope>NUCLEOTIDE SEQUENCE [LARGE SCALE GENOMIC DNA]</scope>
    <source>
        <strain evidence="1 2">CJ01A1</strain>
    </source>
</reference>